<dbReference type="PANTHER" id="PTHR45528:SF1">
    <property type="entry name" value="SENSOR HISTIDINE KINASE CPXA"/>
    <property type="match status" value="1"/>
</dbReference>
<reference evidence="17" key="1">
    <citation type="submission" date="2024-05" db="EMBL/GenBank/DDBJ databases">
        <title>Planctomycetes of the genus Singulisphaera possess chitinolytic capabilities.</title>
        <authorList>
            <person name="Ivanova A."/>
        </authorList>
    </citation>
    <scope>NUCLEOTIDE SEQUENCE</scope>
    <source>
        <strain evidence="17">Ch08T</strain>
    </source>
</reference>
<evidence type="ECO:0000256" key="3">
    <source>
        <dbReference type="ARBA" id="ARBA00012438"/>
    </source>
</evidence>
<keyword evidence="4" id="KW-1003">Cell membrane</keyword>
<dbReference type="InterPro" id="IPR003594">
    <property type="entry name" value="HATPase_dom"/>
</dbReference>
<dbReference type="InterPro" id="IPR005467">
    <property type="entry name" value="His_kinase_dom"/>
</dbReference>
<evidence type="ECO:0000313" key="17">
    <source>
        <dbReference type="EMBL" id="XBH05809.1"/>
    </source>
</evidence>
<dbReference type="InterPro" id="IPR003660">
    <property type="entry name" value="HAMP_dom"/>
</dbReference>
<evidence type="ECO:0000259" key="16">
    <source>
        <dbReference type="PROSITE" id="PS50885"/>
    </source>
</evidence>
<keyword evidence="5" id="KW-0597">Phosphoprotein</keyword>
<feature type="transmembrane region" description="Helical" evidence="14">
    <location>
        <begin position="144"/>
        <end position="163"/>
    </location>
</feature>
<evidence type="ECO:0000256" key="14">
    <source>
        <dbReference type="SAM" id="Phobius"/>
    </source>
</evidence>
<dbReference type="InterPro" id="IPR003661">
    <property type="entry name" value="HisK_dim/P_dom"/>
</dbReference>
<organism evidence="17">
    <name type="scientific">Singulisphaera sp. Ch08</name>
    <dbReference type="NCBI Taxonomy" id="3120278"/>
    <lineage>
        <taxon>Bacteria</taxon>
        <taxon>Pseudomonadati</taxon>
        <taxon>Planctomycetota</taxon>
        <taxon>Planctomycetia</taxon>
        <taxon>Isosphaerales</taxon>
        <taxon>Isosphaeraceae</taxon>
        <taxon>Singulisphaera</taxon>
    </lineage>
</organism>
<dbReference type="PROSITE" id="PS50885">
    <property type="entry name" value="HAMP"/>
    <property type="match status" value="1"/>
</dbReference>
<evidence type="ECO:0000256" key="5">
    <source>
        <dbReference type="ARBA" id="ARBA00022553"/>
    </source>
</evidence>
<keyword evidence="6" id="KW-0808">Transferase</keyword>
<dbReference type="PRINTS" id="PR00344">
    <property type="entry name" value="BCTRLSENSOR"/>
</dbReference>
<dbReference type="Pfam" id="PF00512">
    <property type="entry name" value="HisKA"/>
    <property type="match status" value="1"/>
</dbReference>
<dbReference type="SMART" id="SM00388">
    <property type="entry name" value="HisKA"/>
    <property type="match status" value="1"/>
</dbReference>
<name>A0AAU7CK74_9BACT</name>
<evidence type="ECO:0000256" key="8">
    <source>
        <dbReference type="ARBA" id="ARBA00022741"/>
    </source>
</evidence>
<dbReference type="EMBL" id="CP155447">
    <property type="protein sequence ID" value="XBH05809.1"/>
    <property type="molecule type" value="Genomic_DNA"/>
</dbReference>
<dbReference type="InterPro" id="IPR036097">
    <property type="entry name" value="HisK_dim/P_sf"/>
</dbReference>
<keyword evidence="10" id="KW-0067">ATP-binding</keyword>
<comment type="subcellular location">
    <subcellularLocation>
        <location evidence="2">Cell membrane</location>
        <topology evidence="2">Multi-pass membrane protein</topology>
    </subcellularLocation>
</comment>
<dbReference type="RefSeq" id="WP_406698659.1">
    <property type="nucleotide sequence ID" value="NZ_CP155447.1"/>
</dbReference>
<evidence type="ECO:0000259" key="15">
    <source>
        <dbReference type="PROSITE" id="PS50109"/>
    </source>
</evidence>
<keyword evidence="13 14" id="KW-0472">Membrane</keyword>
<evidence type="ECO:0000256" key="7">
    <source>
        <dbReference type="ARBA" id="ARBA00022692"/>
    </source>
</evidence>
<evidence type="ECO:0000256" key="6">
    <source>
        <dbReference type="ARBA" id="ARBA00022679"/>
    </source>
</evidence>
<keyword evidence="9 17" id="KW-0418">Kinase</keyword>
<dbReference type="GO" id="GO:0000155">
    <property type="term" value="F:phosphorelay sensor kinase activity"/>
    <property type="evidence" value="ECO:0007669"/>
    <property type="project" value="InterPro"/>
</dbReference>
<dbReference type="Pfam" id="PF02518">
    <property type="entry name" value="HATPase_c"/>
    <property type="match status" value="1"/>
</dbReference>
<gene>
    <name evidence="17" type="ORF">V5E97_07210</name>
</gene>
<dbReference type="SMART" id="SM00304">
    <property type="entry name" value="HAMP"/>
    <property type="match status" value="1"/>
</dbReference>
<dbReference type="Gene3D" id="1.10.8.500">
    <property type="entry name" value="HAMP domain in histidine kinase"/>
    <property type="match status" value="1"/>
</dbReference>
<dbReference type="SUPFAM" id="SSF47384">
    <property type="entry name" value="Homodimeric domain of signal transducing histidine kinase"/>
    <property type="match status" value="1"/>
</dbReference>
<evidence type="ECO:0000256" key="13">
    <source>
        <dbReference type="ARBA" id="ARBA00023136"/>
    </source>
</evidence>
<feature type="domain" description="Histidine kinase" evidence="15">
    <location>
        <begin position="221"/>
        <end position="432"/>
    </location>
</feature>
<dbReference type="Gene3D" id="1.10.287.130">
    <property type="match status" value="1"/>
</dbReference>
<dbReference type="CDD" id="cd06225">
    <property type="entry name" value="HAMP"/>
    <property type="match status" value="1"/>
</dbReference>
<accession>A0AAU7CK74</accession>
<evidence type="ECO:0000256" key="11">
    <source>
        <dbReference type="ARBA" id="ARBA00022989"/>
    </source>
</evidence>
<keyword evidence="11 14" id="KW-1133">Transmembrane helix</keyword>
<dbReference type="PROSITE" id="PS50109">
    <property type="entry name" value="HIS_KIN"/>
    <property type="match status" value="1"/>
</dbReference>
<dbReference type="CDD" id="cd00082">
    <property type="entry name" value="HisKA"/>
    <property type="match status" value="1"/>
</dbReference>
<sequence>MRSIFTKILLWAIGTTLVSLVGFALTTRLIWELLPGRITLIAKIQILQLEDARSAYEQGGPAQLARYLERLDDLFEAKHFLIDANGRDQVDGRDRSALLSHASTFPNPPKPVGNEFVLASAPTGGSRLLILIHSKFNPWGLLPYYLWIFLLIAALGYALAIYLGRPLLDLRRAVERFGRGNLTTRTGSTRRDEIGELARAFDLMAERIETLMTAQRRLLQDVSHEFRTPLSRLLLKVRLARTSDDRETALDRIKHEVDRLSNLVDELLQVSAAEEDPQSCDHEEIRLDGLLKCLVDEAMIEATAKGCRFALLENEPATVIGDRELLRRAVENVLRNAARHAPDGTEVAVALRRQGSTAAITVRDLGTGVPEDAITTIFEPFYRVGGARSRSDGGVGLGLSISRRAIALHGGKIVASNASPGLSVTIELPAVAHTAQSGSNLDLRGRDSR</sequence>
<feature type="transmembrane region" description="Helical" evidence="14">
    <location>
        <begin position="9"/>
        <end position="31"/>
    </location>
</feature>
<dbReference type="Gene3D" id="3.30.565.10">
    <property type="entry name" value="Histidine kinase-like ATPase, C-terminal domain"/>
    <property type="match status" value="1"/>
</dbReference>
<keyword evidence="7 14" id="KW-0812">Transmembrane</keyword>
<comment type="catalytic activity">
    <reaction evidence="1">
        <text>ATP + protein L-histidine = ADP + protein N-phospho-L-histidine.</text>
        <dbReference type="EC" id="2.7.13.3"/>
    </reaction>
</comment>
<dbReference type="GO" id="GO:0005886">
    <property type="term" value="C:plasma membrane"/>
    <property type="evidence" value="ECO:0007669"/>
    <property type="project" value="UniProtKB-SubCell"/>
</dbReference>
<evidence type="ECO:0000256" key="12">
    <source>
        <dbReference type="ARBA" id="ARBA00023012"/>
    </source>
</evidence>
<dbReference type="SMART" id="SM00387">
    <property type="entry name" value="HATPase_c"/>
    <property type="match status" value="1"/>
</dbReference>
<dbReference type="SUPFAM" id="SSF158472">
    <property type="entry name" value="HAMP domain-like"/>
    <property type="match status" value="1"/>
</dbReference>
<protein>
    <recommendedName>
        <fullName evidence="3">histidine kinase</fullName>
        <ecNumber evidence="3">2.7.13.3</ecNumber>
    </recommendedName>
</protein>
<dbReference type="AlphaFoldDB" id="A0AAU7CK74"/>
<proteinExistence type="predicted"/>
<dbReference type="InterPro" id="IPR004358">
    <property type="entry name" value="Sig_transdc_His_kin-like_C"/>
</dbReference>
<keyword evidence="12" id="KW-0902">Two-component regulatory system</keyword>
<dbReference type="Pfam" id="PF00672">
    <property type="entry name" value="HAMP"/>
    <property type="match status" value="1"/>
</dbReference>
<dbReference type="GO" id="GO:0005524">
    <property type="term" value="F:ATP binding"/>
    <property type="evidence" value="ECO:0007669"/>
    <property type="project" value="UniProtKB-KW"/>
</dbReference>
<evidence type="ECO:0000256" key="9">
    <source>
        <dbReference type="ARBA" id="ARBA00022777"/>
    </source>
</evidence>
<evidence type="ECO:0000256" key="1">
    <source>
        <dbReference type="ARBA" id="ARBA00000085"/>
    </source>
</evidence>
<keyword evidence="8" id="KW-0547">Nucleotide-binding</keyword>
<evidence type="ECO:0000256" key="10">
    <source>
        <dbReference type="ARBA" id="ARBA00022840"/>
    </source>
</evidence>
<dbReference type="EC" id="2.7.13.3" evidence="3"/>
<dbReference type="InterPro" id="IPR050398">
    <property type="entry name" value="HssS/ArlS-like"/>
</dbReference>
<dbReference type="PANTHER" id="PTHR45528">
    <property type="entry name" value="SENSOR HISTIDINE KINASE CPXA"/>
    <property type="match status" value="1"/>
</dbReference>
<evidence type="ECO:0000256" key="4">
    <source>
        <dbReference type="ARBA" id="ARBA00022475"/>
    </source>
</evidence>
<feature type="domain" description="HAMP" evidence="16">
    <location>
        <begin position="161"/>
        <end position="213"/>
    </location>
</feature>
<evidence type="ECO:0000256" key="2">
    <source>
        <dbReference type="ARBA" id="ARBA00004651"/>
    </source>
</evidence>
<dbReference type="InterPro" id="IPR036890">
    <property type="entry name" value="HATPase_C_sf"/>
</dbReference>
<dbReference type="SUPFAM" id="SSF55874">
    <property type="entry name" value="ATPase domain of HSP90 chaperone/DNA topoisomerase II/histidine kinase"/>
    <property type="match status" value="1"/>
</dbReference>